<feature type="domain" description="CS" evidence="8">
    <location>
        <begin position="153"/>
        <end position="242"/>
    </location>
</feature>
<evidence type="ECO:0000256" key="5">
    <source>
        <dbReference type="ARBA" id="ARBA00075471"/>
    </source>
</evidence>
<dbReference type="Pfam" id="PF05002">
    <property type="entry name" value="SGS"/>
    <property type="match status" value="1"/>
</dbReference>
<dbReference type="PROSITE" id="PS51048">
    <property type="entry name" value="SGS"/>
    <property type="match status" value="1"/>
</dbReference>
<dbReference type="CDD" id="cd06466">
    <property type="entry name" value="p23_CS_SGT1_like"/>
    <property type="match status" value="1"/>
</dbReference>
<dbReference type="SMART" id="SM00028">
    <property type="entry name" value="TPR"/>
    <property type="match status" value="3"/>
</dbReference>
<dbReference type="Gene3D" id="2.60.40.790">
    <property type="match status" value="1"/>
</dbReference>
<dbReference type="Gene3D" id="1.25.40.10">
    <property type="entry name" value="Tetratricopeptide repeat domain"/>
    <property type="match status" value="1"/>
</dbReference>
<evidence type="ECO:0000256" key="2">
    <source>
        <dbReference type="ARBA" id="ARBA00022737"/>
    </source>
</evidence>
<keyword evidence="10" id="KW-1185">Reference proteome</keyword>
<dbReference type="GO" id="GO:0006950">
    <property type="term" value="P:response to stress"/>
    <property type="evidence" value="ECO:0007669"/>
    <property type="project" value="UniProtKB-ARBA"/>
</dbReference>
<evidence type="ECO:0000259" key="7">
    <source>
        <dbReference type="PROSITE" id="PS51048"/>
    </source>
</evidence>
<dbReference type="InterPro" id="IPR007699">
    <property type="entry name" value="SGS_dom"/>
</dbReference>
<sequence length="355" mass="39759">MASELAEKAKEAIIDDDFELALDLYSKAIELDPTNADYFADRAQANIKLNNFTEAVADANKAIELASSIAKAYLRKGTACMKLEEYHTAKRALEIGASLAPDDSRFTKLIKECDLHIAEEFYDQRKSLAPNVPLSATPASVGSCKNETISSEKPKYRHEYYQKPEEVVLTIFAKGITAENVTVDFGEQILSVTINVPGEDTYHFQPQLFGKILPDRSKYQVLSTKIEIHLAKAEVINWTSLEYCKGIIVPQKINVSSVGSRRPSYPSSKSRAKDWDKLEAQVKSEERDEKLDGDAALNKLFRDIYQNADDNMRRAMTKSFVESSGTVLSTDWKEVGSKKVEGSAPEGMVMNKWEY</sequence>
<dbReference type="Proteomes" id="UP000467840">
    <property type="component" value="Chromosome 15"/>
</dbReference>
<dbReference type="Pfam" id="PF13181">
    <property type="entry name" value="TPR_8"/>
    <property type="match status" value="1"/>
</dbReference>
<evidence type="ECO:0000256" key="4">
    <source>
        <dbReference type="ARBA" id="ARBA00069423"/>
    </source>
</evidence>
<protein>
    <recommendedName>
        <fullName evidence="4">Protein SGT1 homolog</fullName>
    </recommendedName>
    <alternativeName>
        <fullName evidence="5">Suppressor of G2 allele of SKP1 homolog</fullName>
    </alternativeName>
</protein>
<feature type="repeat" description="TPR" evidence="6">
    <location>
        <begin position="2"/>
        <end position="35"/>
    </location>
</feature>
<dbReference type="SUPFAM" id="SSF48452">
    <property type="entry name" value="TPR-like"/>
    <property type="match status" value="1"/>
</dbReference>
<dbReference type="Pfam" id="PF04969">
    <property type="entry name" value="CS"/>
    <property type="match status" value="1"/>
</dbReference>
<organism evidence="9 10">
    <name type="scientific">Hevea brasiliensis</name>
    <name type="common">Para rubber tree</name>
    <name type="synonym">Siphonia brasiliensis</name>
    <dbReference type="NCBI Taxonomy" id="3981"/>
    <lineage>
        <taxon>Eukaryota</taxon>
        <taxon>Viridiplantae</taxon>
        <taxon>Streptophyta</taxon>
        <taxon>Embryophyta</taxon>
        <taxon>Tracheophyta</taxon>
        <taxon>Spermatophyta</taxon>
        <taxon>Magnoliopsida</taxon>
        <taxon>eudicotyledons</taxon>
        <taxon>Gunneridae</taxon>
        <taxon>Pentapetalae</taxon>
        <taxon>rosids</taxon>
        <taxon>fabids</taxon>
        <taxon>Malpighiales</taxon>
        <taxon>Euphorbiaceae</taxon>
        <taxon>Crotonoideae</taxon>
        <taxon>Micrandreae</taxon>
        <taxon>Hevea</taxon>
    </lineage>
</organism>
<dbReference type="EMBL" id="JAAGAX010000005">
    <property type="protein sequence ID" value="KAF2313387.1"/>
    <property type="molecule type" value="Genomic_DNA"/>
</dbReference>
<comment type="caution">
    <text evidence="9">The sequence shown here is derived from an EMBL/GenBank/DDBJ whole genome shotgun (WGS) entry which is preliminary data.</text>
</comment>
<name>A0A6A6MK99_HEVBR</name>
<evidence type="ECO:0000256" key="3">
    <source>
        <dbReference type="ARBA" id="ARBA00022803"/>
    </source>
</evidence>
<dbReference type="InterPro" id="IPR011990">
    <property type="entry name" value="TPR-like_helical_dom_sf"/>
</dbReference>
<dbReference type="FunFam" id="2.60.40.790:FF:000041">
    <property type="entry name" value="Protein SGT1 homolog A"/>
    <property type="match status" value="1"/>
</dbReference>
<evidence type="ECO:0000256" key="1">
    <source>
        <dbReference type="ARBA" id="ARBA00008509"/>
    </source>
</evidence>
<evidence type="ECO:0000313" key="9">
    <source>
        <dbReference type="EMBL" id="KAF2313387.1"/>
    </source>
</evidence>
<evidence type="ECO:0000256" key="6">
    <source>
        <dbReference type="PROSITE-ProRule" id="PRU00339"/>
    </source>
</evidence>
<proteinExistence type="inferred from homology"/>
<dbReference type="InterPro" id="IPR044563">
    <property type="entry name" value="Sgt1-like"/>
</dbReference>
<reference evidence="9 10" key="1">
    <citation type="journal article" date="2020" name="Mol. Plant">
        <title>The Chromosome-Based Rubber Tree Genome Provides New Insights into Spurge Genome Evolution and Rubber Biosynthesis.</title>
        <authorList>
            <person name="Liu J."/>
            <person name="Shi C."/>
            <person name="Shi C.C."/>
            <person name="Li W."/>
            <person name="Zhang Q.J."/>
            <person name="Zhang Y."/>
            <person name="Li K."/>
            <person name="Lu H.F."/>
            <person name="Shi C."/>
            <person name="Zhu S.T."/>
            <person name="Xiao Z.Y."/>
            <person name="Nan H."/>
            <person name="Yue Y."/>
            <person name="Zhu X.G."/>
            <person name="Wu Y."/>
            <person name="Hong X.N."/>
            <person name="Fan G.Y."/>
            <person name="Tong Y."/>
            <person name="Zhang D."/>
            <person name="Mao C.L."/>
            <person name="Liu Y.L."/>
            <person name="Hao S.J."/>
            <person name="Liu W.Q."/>
            <person name="Lv M.Q."/>
            <person name="Zhang H.B."/>
            <person name="Liu Y."/>
            <person name="Hu-Tang G.R."/>
            <person name="Wang J.P."/>
            <person name="Wang J.H."/>
            <person name="Sun Y.H."/>
            <person name="Ni S.B."/>
            <person name="Chen W.B."/>
            <person name="Zhang X.C."/>
            <person name="Jiao Y.N."/>
            <person name="Eichler E.E."/>
            <person name="Li G.H."/>
            <person name="Liu X."/>
            <person name="Gao L.Z."/>
        </authorList>
    </citation>
    <scope>NUCLEOTIDE SEQUENCE [LARGE SCALE GENOMIC DNA]</scope>
    <source>
        <strain evidence="10">cv. GT1</strain>
        <tissue evidence="9">Leaf</tissue>
    </source>
</reference>
<dbReference type="PROSITE" id="PS51203">
    <property type="entry name" value="CS"/>
    <property type="match status" value="1"/>
</dbReference>
<dbReference type="InterPro" id="IPR019734">
    <property type="entry name" value="TPR_rpt"/>
</dbReference>
<dbReference type="FunFam" id="1.25.40.10:FF:000778">
    <property type="entry name" value="Protein SGT1 homolog"/>
    <property type="match status" value="1"/>
</dbReference>
<dbReference type="Pfam" id="PF13431">
    <property type="entry name" value="TPR_17"/>
    <property type="match status" value="1"/>
</dbReference>
<dbReference type="AlphaFoldDB" id="A0A6A6MK99"/>
<dbReference type="InterPro" id="IPR007052">
    <property type="entry name" value="CS_dom"/>
</dbReference>
<dbReference type="GO" id="GO:0051087">
    <property type="term" value="F:protein-folding chaperone binding"/>
    <property type="evidence" value="ECO:0007669"/>
    <property type="project" value="InterPro"/>
</dbReference>
<accession>A0A6A6MK99</accession>
<feature type="domain" description="SGS" evidence="7">
    <location>
        <begin position="264"/>
        <end position="355"/>
    </location>
</feature>
<dbReference type="PANTHER" id="PTHR45862">
    <property type="entry name" value="PROTEIN SGT1 HOMOLOG"/>
    <property type="match status" value="1"/>
</dbReference>
<dbReference type="SUPFAM" id="SSF49764">
    <property type="entry name" value="HSP20-like chaperones"/>
    <property type="match status" value="1"/>
</dbReference>
<evidence type="ECO:0000259" key="8">
    <source>
        <dbReference type="PROSITE" id="PS51203"/>
    </source>
</evidence>
<dbReference type="InterPro" id="IPR008978">
    <property type="entry name" value="HSP20-like_chaperone"/>
</dbReference>
<gene>
    <name evidence="9" type="ORF">GH714_010710</name>
</gene>
<dbReference type="PROSITE" id="PS50005">
    <property type="entry name" value="TPR"/>
    <property type="match status" value="1"/>
</dbReference>
<comment type="similarity">
    <text evidence="1">Belongs to the SGT1 family.</text>
</comment>
<keyword evidence="3 6" id="KW-0802">TPR repeat</keyword>
<evidence type="ECO:0000313" key="10">
    <source>
        <dbReference type="Proteomes" id="UP000467840"/>
    </source>
</evidence>
<keyword evidence="2" id="KW-0677">Repeat</keyword>